<feature type="domain" description="PNPLA" evidence="5">
    <location>
        <begin position="5"/>
        <end position="181"/>
    </location>
</feature>
<sequence length="348" mass="38095">MKYALSLAGGGTRGAFQAGVWRALCEMGLEITAITGTSIGAVNGAMFAMGEDTAEMWSNISVDDIVDVPKKHSNLLSPDSLLTLAKNGTNGGLDTTPFRRLLTSLISEDRIRSSGVEFGLCTFCVTDKKSVELFLEDIPEGKVVDYILASACFPVFKPVMIDGKEYSDGSARNNLPINMLTDRDYDTIISVSVRGVGVIRDFDGCGANIIKIKSPTPEVGLMDFDRDAIKRSIKSGYFECMKAFGKFSGDSYSFYNDSYNDAVSVYGKELIRGMEAAAAILDIDRYTPYKFEQLARMILAGYKKSPRLRHLSSYIGNGKSGFIHEKLDLLGDLYSAANSIVYLSKYLQ</sequence>
<dbReference type="Pfam" id="PF01734">
    <property type="entry name" value="Patatin"/>
    <property type="match status" value="1"/>
</dbReference>
<reference evidence="6" key="2">
    <citation type="journal article" date="2021" name="PeerJ">
        <title>Extensive microbial diversity within the chicken gut microbiome revealed by metagenomics and culture.</title>
        <authorList>
            <person name="Gilroy R."/>
            <person name="Ravi A."/>
            <person name="Getino M."/>
            <person name="Pursley I."/>
            <person name="Horton D.L."/>
            <person name="Alikhan N.F."/>
            <person name="Baker D."/>
            <person name="Gharbi K."/>
            <person name="Hall N."/>
            <person name="Watson M."/>
            <person name="Adriaenssens E.M."/>
            <person name="Foster-Nyarko E."/>
            <person name="Jarju S."/>
            <person name="Secka A."/>
            <person name="Antonio M."/>
            <person name="Oren A."/>
            <person name="Chaudhuri R.R."/>
            <person name="La Ragione R."/>
            <person name="Hildebrand F."/>
            <person name="Pallen M.J."/>
        </authorList>
    </citation>
    <scope>NUCLEOTIDE SEQUENCE</scope>
    <source>
        <strain evidence="6">USAMLcec3-3695</strain>
    </source>
</reference>
<dbReference type="PROSITE" id="PS51635">
    <property type="entry name" value="PNPLA"/>
    <property type="match status" value="1"/>
</dbReference>
<accession>A0A9D1M9U7</accession>
<evidence type="ECO:0000256" key="3">
    <source>
        <dbReference type="ARBA" id="ARBA00023098"/>
    </source>
</evidence>
<evidence type="ECO:0000256" key="4">
    <source>
        <dbReference type="PROSITE-ProRule" id="PRU01161"/>
    </source>
</evidence>
<proteinExistence type="predicted"/>
<dbReference type="EMBL" id="DVNB01000009">
    <property type="protein sequence ID" value="HIU56309.1"/>
    <property type="molecule type" value="Genomic_DNA"/>
</dbReference>
<comment type="caution">
    <text evidence="6">The sequence shown here is derived from an EMBL/GenBank/DDBJ whole genome shotgun (WGS) entry which is preliminary data.</text>
</comment>
<dbReference type="InterPro" id="IPR050301">
    <property type="entry name" value="NTE"/>
</dbReference>
<dbReference type="PANTHER" id="PTHR14226">
    <property type="entry name" value="NEUROPATHY TARGET ESTERASE/SWISS CHEESE D.MELANOGASTER"/>
    <property type="match status" value="1"/>
</dbReference>
<dbReference type="InterPro" id="IPR016035">
    <property type="entry name" value="Acyl_Trfase/lysoPLipase"/>
</dbReference>
<reference evidence="6" key="1">
    <citation type="submission" date="2020-10" db="EMBL/GenBank/DDBJ databases">
        <authorList>
            <person name="Gilroy R."/>
        </authorList>
    </citation>
    <scope>NUCLEOTIDE SEQUENCE</scope>
    <source>
        <strain evidence="6">USAMLcec3-3695</strain>
    </source>
</reference>
<evidence type="ECO:0000259" key="5">
    <source>
        <dbReference type="PROSITE" id="PS51635"/>
    </source>
</evidence>
<feature type="short sequence motif" description="GXSXG" evidence="4">
    <location>
        <begin position="36"/>
        <end position="40"/>
    </location>
</feature>
<feature type="short sequence motif" description="GXGXXG" evidence="4">
    <location>
        <begin position="9"/>
        <end position="14"/>
    </location>
</feature>
<keyword evidence="3 4" id="KW-0443">Lipid metabolism</keyword>
<comment type="caution">
    <text evidence="4">Lacks conserved residue(s) required for the propagation of feature annotation.</text>
</comment>
<dbReference type="PANTHER" id="PTHR14226:SF57">
    <property type="entry name" value="BLR7027 PROTEIN"/>
    <property type="match status" value="1"/>
</dbReference>
<feature type="active site" description="Nucleophile" evidence="4">
    <location>
        <position position="38"/>
    </location>
</feature>
<evidence type="ECO:0000256" key="1">
    <source>
        <dbReference type="ARBA" id="ARBA00022801"/>
    </source>
</evidence>
<dbReference type="CDD" id="cd07209">
    <property type="entry name" value="Pat_hypo_Ecoli_Z1214_like"/>
    <property type="match status" value="1"/>
</dbReference>
<dbReference type="AlphaFoldDB" id="A0A9D1M9U7"/>
<keyword evidence="1 4" id="KW-0378">Hydrolase</keyword>
<dbReference type="SUPFAM" id="SSF52151">
    <property type="entry name" value="FabD/lysophospholipase-like"/>
    <property type="match status" value="1"/>
</dbReference>
<name>A0A9D1M9U7_9FIRM</name>
<organism evidence="6 7">
    <name type="scientific">Candidatus Ornithomonoglobus merdipullorum</name>
    <dbReference type="NCBI Taxonomy" id="2840895"/>
    <lineage>
        <taxon>Bacteria</taxon>
        <taxon>Bacillati</taxon>
        <taxon>Bacillota</taxon>
        <taxon>Clostridia</taxon>
        <taxon>Candidatus Ornithomonoglobus</taxon>
    </lineage>
</organism>
<dbReference type="InterPro" id="IPR002641">
    <property type="entry name" value="PNPLA_dom"/>
</dbReference>
<evidence type="ECO:0000256" key="2">
    <source>
        <dbReference type="ARBA" id="ARBA00022963"/>
    </source>
</evidence>
<dbReference type="Proteomes" id="UP000824109">
    <property type="component" value="Unassembled WGS sequence"/>
</dbReference>
<protein>
    <submittedName>
        <fullName evidence="6">Patatin-like phospholipase family protein</fullName>
    </submittedName>
</protein>
<keyword evidence="2 4" id="KW-0442">Lipid degradation</keyword>
<dbReference type="Gene3D" id="3.40.1090.10">
    <property type="entry name" value="Cytosolic phospholipase A2 catalytic domain"/>
    <property type="match status" value="2"/>
</dbReference>
<dbReference type="GO" id="GO:0016042">
    <property type="term" value="P:lipid catabolic process"/>
    <property type="evidence" value="ECO:0007669"/>
    <property type="project" value="UniProtKB-UniRule"/>
</dbReference>
<dbReference type="GO" id="GO:0016787">
    <property type="term" value="F:hydrolase activity"/>
    <property type="evidence" value="ECO:0007669"/>
    <property type="project" value="UniProtKB-UniRule"/>
</dbReference>
<evidence type="ECO:0000313" key="6">
    <source>
        <dbReference type="EMBL" id="HIU56309.1"/>
    </source>
</evidence>
<evidence type="ECO:0000313" key="7">
    <source>
        <dbReference type="Proteomes" id="UP000824109"/>
    </source>
</evidence>
<gene>
    <name evidence="6" type="ORF">IAA61_00685</name>
</gene>
<feature type="active site" description="Proton acceptor" evidence="4">
    <location>
        <position position="168"/>
    </location>
</feature>